<feature type="non-terminal residue" evidence="1">
    <location>
        <position position="263"/>
    </location>
</feature>
<accession>X1TY79</accession>
<protein>
    <submittedName>
        <fullName evidence="1">Uncharacterized protein</fullName>
    </submittedName>
</protein>
<evidence type="ECO:0000313" key="1">
    <source>
        <dbReference type="EMBL" id="GAI92495.1"/>
    </source>
</evidence>
<reference evidence="1" key="1">
    <citation type="journal article" date="2014" name="Front. Microbiol.">
        <title>High frequency of phylogenetically diverse reductive dehalogenase-homologous genes in deep subseafloor sedimentary metagenomes.</title>
        <authorList>
            <person name="Kawai M."/>
            <person name="Futagami T."/>
            <person name="Toyoda A."/>
            <person name="Takaki Y."/>
            <person name="Nishi S."/>
            <person name="Hori S."/>
            <person name="Arai W."/>
            <person name="Tsubouchi T."/>
            <person name="Morono Y."/>
            <person name="Uchiyama I."/>
            <person name="Ito T."/>
            <person name="Fujiyama A."/>
            <person name="Inagaki F."/>
            <person name="Takami H."/>
        </authorList>
    </citation>
    <scope>NUCLEOTIDE SEQUENCE</scope>
    <source>
        <strain evidence="1">Expedition CK06-06</strain>
    </source>
</reference>
<dbReference type="AlphaFoldDB" id="X1TY79"/>
<comment type="caution">
    <text evidence="1">The sequence shown here is derived from an EMBL/GenBank/DDBJ whole genome shotgun (WGS) entry which is preliminary data.</text>
</comment>
<proteinExistence type="predicted"/>
<name>X1TY79_9ZZZZ</name>
<sequence>MFDYNLGGYDSDNPENSEFVSIFDISGDVLKEGLRLVEFQDITLDLGSFVSDVIGPIVGQIQEITEPIQPIIDVLTYPIPVISDLGPDLTLLDIAGYLGGVDPRLLHAIADVITLINSIPNPDTAETLLLNFGDMTIYKAVYNEFGDIISEDSFTEFDLSDPNSDPEAMLDTVMDNADKLISMAEEVFGDNWFTNTLDDMVGTAADIMDSMQSKGAGGSKFAFPIFEDPAQVFGLLMGKPAVLVTYDMPPLTFEFEYTQFFPF</sequence>
<gene>
    <name evidence="1" type="ORF">S12H4_40369</name>
</gene>
<organism evidence="1">
    <name type="scientific">marine sediment metagenome</name>
    <dbReference type="NCBI Taxonomy" id="412755"/>
    <lineage>
        <taxon>unclassified sequences</taxon>
        <taxon>metagenomes</taxon>
        <taxon>ecological metagenomes</taxon>
    </lineage>
</organism>
<dbReference type="EMBL" id="BARW01024489">
    <property type="protein sequence ID" value="GAI92495.1"/>
    <property type="molecule type" value="Genomic_DNA"/>
</dbReference>